<reference evidence="2" key="1">
    <citation type="submission" date="2007-07" db="EMBL/GenBank/DDBJ databases">
        <title>PCAP assembly of the Caenorhabditis remanei genome.</title>
        <authorList>
            <consortium name="The Caenorhabditis remanei Sequencing Consortium"/>
            <person name="Wilson R.K."/>
        </authorList>
    </citation>
    <scope>NUCLEOTIDE SEQUENCE [LARGE SCALE GENOMIC DNA]</scope>
    <source>
        <strain evidence="2">PB4641</strain>
    </source>
</reference>
<sequence length="280" mass="33039">MDKHWVYQYVPKVFCILAFIVNPVFVYLIFSEKSSRFGYYRFLLLYFAIFNLIYSVMNVVVPLVSEPFLRGFDFFIKDIHSYGYCFYLILSDGWFVELSTFNTHILTVRCSLVACSYAVLTSHFMYRYLVIHNSTWTRENFHWFLTASFLLLVLYFGSWYSICFILGRVNVEIRKYIREEFQVTYGKDSMNFNMIGALFQIIRKLNKATMNLSRKTSKFQFELFRALIIQTTIPIIISFSPSVNYFEVSALGLFAFVDPVAIILCIPIFRTRVFCNTTAK</sequence>
<feature type="transmembrane region" description="Helical" evidence="1">
    <location>
        <begin position="248"/>
        <end position="269"/>
    </location>
</feature>
<dbReference type="HOGENOM" id="CLU_036335_0_0_1"/>
<feature type="transmembrane region" description="Helical" evidence="1">
    <location>
        <begin position="223"/>
        <end position="242"/>
    </location>
</feature>
<keyword evidence="1" id="KW-1133">Transmembrane helix</keyword>
<dbReference type="Pfam" id="PF10319">
    <property type="entry name" value="7TM_GPCR_Srj"/>
    <property type="match status" value="1"/>
</dbReference>
<feature type="transmembrane region" description="Helical" evidence="1">
    <location>
        <begin position="81"/>
        <end position="98"/>
    </location>
</feature>
<keyword evidence="1" id="KW-0812">Transmembrane</keyword>
<gene>
    <name evidence="2" type="ORF">CRE_19061</name>
</gene>
<dbReference type="InterPro" id="IPR019423">
    <property type="entry name" value="7TM_GPCR_serpentine_rcpt_Srj"/>
</dbReference>
<name>E3LLJ7_CAERE</name>
<dbReference type="OMA" id="YLEICAF"/>
<feature type="transmembrane region" description="Helical" evidence="1">
    <location>
        <begin position="141"/>
        <end position="166"/>
    </location>
</feature>
<feature type="transmembrane region" description="Helical" evidence="1">
    <location>
        <begin position="110"/>
        <end position="129"/>
    </location>
</feature>
<accession>E3LLJ7</accession>
<keyword evidence="1" id="KW-0472">Membrane</keyword>
<feature type="transmembrane region" description="Helical" evidence="1">
    <location>
        <begin position="42"/>
        <end position="61"/>
    </location>
</feature>
<evidence type="ECO:0000256" key="1">
    <source>
        <dbReference type="SAM" id="Phobius"/>
    </source>
</evidence>
<dbReference type="Proteomes" id="UP000008281">
    <property type="component" value="Unassembled WGS sequence"/>
</dbReference>
<dbReference type="PANTHER" id="PTHR45907">
    <property type="entry name" value="SERPENTINE RECEPTOR, CLASS J"/>
    <property type="match status" value="1"/>
</dbReference>
<dbReference type="EMBL" id="DS268410">
    <property type="protein sequence ID" value="EFO99951.1"/>
    <property type="molecule type" value="Genomic_DNA"/>
</dbReference>
<dbReference type="STRING" id="31234.E3LLJ7"/>
<protein>
    <submittedName>
        <fullName evidence="2">Uncharacterized protein</fullName>
    </submittedName>
</protein>
<dbReference type="InParanoid" id="E3LLJ7"/>
<keyword evidence="3" id="KW-1185">Reference proteome</keyword>
<feature type="transmembrane region" description="Helical" evidence="1">
    <location>
        <begin position="6"/>
        <end position="30"/>
    </location>
</feature>
<evidence type="ECO:0000313" key="2">
    <source>
        <dbReference type="EMBL" id="EFO99951.1"/>
    </source>
</evidence>
<dbReference type="AlphaFoldDB" id="E3LLJ7"/>
<dbReference type="eggNOG" id="ENOG502R3HH">
    <property type="taxonomic scope" value="Eukaryota"/>
</dbReference>
<proteinExistence type="predicted"/>
<evidence type="ECO:0000313" key="3">
    <source>
        <dbReference type="Proteomes" id="UP000008281"/>
    </source>
</evidence>
<dbReference type="PANTHER" id="PTHR45907:SF24">
    <property type="entry name" value="SERPENTINE RECEPTOR, CLASS J-RELATED"/>
    <property type="match status" value="1"/>
</dbReference>
<organism evidence="3">
    <name type="scientific">Caenorhabditis remanei</name>
    <name type="common">Caenorhabditis vulgaris</name>
    <dbReference type="NCBI Taxonomy" id="31234"/>
    <lineage>
        <taxon>Eukaryota</taxon>
        <taxon>Metazoa</taxon>
        <taxon>Ecdysozoa</taxon>
        <taxon>Nematoda</taxon>
        <taxon>Chromadorea</taxon>
        <taxon>Rhabditida</taxon>
        <taxon>Rhabditina</taxon>
        <taxon>Rhabditomorpha</taxon>
        <taxon>Rhabditoidea</taxon>
        <taxon>Rhabditidae</taxon>
        <taxon>Peloderinae</taxon>
        <taxon>Caenorhabditis</taxon>
    </lineage>
</organism>